<dbReference type="Pfam" id="PF00497">
    <property type="entry name" value="SBP_bac_3"/>
    <property type="match status" value="1"/>
</dbReference>
<gene>
    <name evidence="7" type="ORF">J2Z64_001676</name>
</gene>
<accession>A0A9X1CB84</accession>
<dbReference type="SMART" id="SM00079">
    <property type="entry name" value="PBPe"/>
    <property type="match status" value="1"/>
</dbReference>
<feature type="domain" description="Solute-binding protein family 3/N-terminal" evidence="5">
    <location>
        <begin position="46"/>
        <end position="260"/>
    </location>
</feature>
<name>A0A9X1CB84_9BACI</name>
<feature type="signal peptide" evidence="4">
    <location>
        <begin position="1"/>
        <end position="18"/>
    </location>
</feature>
<evidence type="ECO:0000256" key="4">
    <source>
        <dbReference type="SAM" id="SignalP"/>
    </source>
</evidence>
<evidence type="ECO:0000259" key="5">
    <source>
        <dbReference type="SMART" id="SM00062"/>
    </source>
</evidence>
<evidence type="ECO:0000313" key="8">
    <source>
        <dbReference type="Proteomes" id="UP001138793"/>
    </source>
</evidence>
<dbReference type="EMBL" id="JAGGMB010000004">
    <property type="protein sequence ID" value="MBP2077424.1"/>
    <property type="molecule type" value="Genomic_DNA"/>
</dbReference>
<dbReference type="GO" id="GO:0015276">
    <property type="term" value="F:ligand-gated monoatomic ion channel activity"/>
    <property type="evidence" value="ECO:0007669"/>
    <property type="project" value="InterPro"/>
</dbReference>
<comment type="caution">
    <text evidence="7">The sequence shown here is derived from an EMBL/GenBank/DDBJ whole genome shotgun (WGS) entry which is preliminary data.</text>
</comment>
<dbReference type="Gene3D" id="3.40.190.10">
    <property type="entry name" value="Periplasmic binding protein-like II"/>
    <property type="match status" value="2"/>
</dbReference>
<keyword evidence="3" id="KW-0449">Lipoprotein</keyword>
<sequence length="269" mass="29044">MKKLKIALFLMVCMFWLAACGNSDSANGDSNAAGNDNAYNLVADGKLTFAASGEFKPFSYMEGSEMVGFDVAVGEAIAEKLGLEPNPQRAKFSGIVTGVTEGRYDIAVASHTITEERLQQVDFSEPYYYSGPVIYTRTDSDIQTEDDLEEKEISVARGTTYLEVAEQYTTNIPQVDSDVVALQALASGHHDAVITDDVTGFTAIDAGLEIEGRFQLGVADQAVAVNKDNSALLEAVNEALEEMRESGELAALSEEWIGGDITEKPEIEE</sequence>
<dbReference type="RefSeq" id="WP_187773747.1">
    <property type="nucleotide sequence ID" value="NZ_JAGGMB010000004.1"/>
</dbReference>
<reference evidence="7" key="1">
    <citation type="submission" date="2021-03" db="EMBL/GenBank/DDBJ databases">
        <title>Genomic Encyclopedia of Type Strains, Phase IV (KMG-IV): sequencing the most valuable type-strain genomes for metagenomic binning, comparative biology and taxonomic classification.</title>
        <authorList>
            <person name="Goeker M."/>
        </authorList>
    </citation>
    <scope>NUCLEOTIDE SEQUENCE</scope>
    <source>
        <strain evidence="7">DSM 107338</strain>
    </source>
</reference>
<dbReference type="PANTHER" id="PTHR35936">
    <property type="entry name" value="MEMBRANE-BOUND LYTIC MUREIN TRANSGLYCOSYLASE F"/>
    <property type="match status" value="1"/>
</dbReference>
<dbReference type="PROSITE" id="PS51257">
    <property type="entry name" value="PROKAR_LIPOPROTEIN"/>
    <property type="match status" value="1"/>
</dbReference>
<proteinExistence type="predicted"/>
<evidence type="ECO:0000313" key="7">
    <source>
        <dbReference type="EMBL" id="MBP2077424.1"/>
    </source>
</evidence>
<evidence type="ECO:0000259" key="6">
    <source>
        <dbReference type="SMART" id="SM00079"/>
    </source>
</evidence>
<evidence type="ECO:0000256" key="1">
    <source>
        <dbReference type="ARBA" id="ARBA00022729"/>
    </source>
</evidence>
<keyword evidence="1 4" id="KW-0732">Signal</keyword>
<feature type="domain" description="Ionotropic glutamate receptor C-terminal" evidence="6">
    <location>
        <begin position="46"/>
        <end position="259"/>
    </location>
</feature>
<dbReference type="InterPro" id="IPR001320">
    <property type="entry name" value="Iontro_rcpt_C"/>
</dbReference>
<keyword evidence="2" id="KW-0564">Palmitate</keyword>
<protein>
    <submittedName>
        <fullName evidence="7">Polar amino acid transport system substrate-binding protein</fullName>
    </submittedName>
</protein>
<dbReference type="AlphaFoldDB" id="A0A9X1CB84"/>
<dbReference type="InterPro" id="IPR001638">
    <property type="entry name" value="Solute-binding_3/MltF_N"/>
</dbReference>
<dbReference type="SMART" id="SM00062">
    <property type="entry name" value="PBPb"/>
    <property type="match status" value="1"/>
</dbReference>
<keyword evidence="8" id="KW-1185">Reference proteome</keyword>
<feature type="chain" id="PRO_5040906314" evidence="4">
    <location>
        <begin position="19"/>
        <end position="269"/>
    </location>
</feature>
<dbReference type="PANTHER" id="PTHR35936:SF19">
    <property type="entry name" value="AMINO-ACID-BINDING PROTEIN YXEM-RELATED"/>
    <property type="match status" value="1"/>
</dbReference>
<evidence type="ECO:0000256" key="2">
    <source>
        <dbReference type="ARBA" id="ARBA00023139"/>
    </source>
</evidence>
<organism evidence="7 8">
    <name type="scientific">Oceanobacillus polygoni</name>
    <dbReference type="NCBI Taxonomy" id="1235259"/>
    <lineage>
        <taxon>Bacteria</taxon>
        <taxon>Bacillati</taxon>
        <taxon>Bacillota</taxon>
        <taxon>Bacilli</taxon>
        <taxon>Bacillales</taxon>
        <taxon>Bacillaceae</taxon>
        <taxon>Oceanobacillus</taxon>
    </lineage>
</organism>
<evidence type="ECO:0000256" key="3">
    <source>
        <dbReference type="ARBA" id="ARBA00023288"/>
    </source>
</evidence>
<dbReference type="SUPFAM" id="SSF53850">
    <property type="entry name" value="Periplasmic binding protein-like II"/>
    <property type="match status" value="1"/>
</dbReference>
<dbReference type="Proteomes" id="UP001138793">
    <property type="component" value="Unassembled WGS sequence"/>
</dbReference>
<dbReference type="GO" id="GO:0016020">
    <property type="term" value="C:membrane"/>
    <property type="evidence" value="ECO:0007669"/>
    <property type="project" value="InterPro"/>
</dbReference>